<dbReference type="RefSeq" id="WP_301551809.1">
    <property type="nucleotide sequence ID" value="NZ_JAQRMZ010000005.1"/>
</dbReference>
<keyword evidence="1" id="KW-1133">Transmembrane helix</keyword>
<evidence type="ECO:0000313" key="2">
    <source>
        <dbReference type="EMBL" id="MDQ0481064.1"/>
    </source>
</evidence>
<reference evidence="2" key="1">
    <citation type="submission" date="2023-07" db="EMBL/GenBank/DDBJ databases">
        <title>Genomic Encyclopedia of Type Strains, Phase IV (KMG-IV): sequencing the most valuable type-strain genomes for metagenomic binning, comparative biology and taxonomic classification.</title>
        <authorList>
            <person name="Goeker M."/>
        </authorList>
    </citation>
    <scope>NUCLEOTIDE SEQUENCE [LARGE SCALE GENOMIC DNA]</scope>
    <source>
        <strain evidence="2">JSM 076093</strain>
    </source>
</reference>
<evidence type="ECO:0000313" key="3">
    <source>
        <dbReference type="Proteomes" id="UP001226720"/>
    </source>
</evidence>
<gene>
    <name evidence="2" type="ORF">QO000_000017</name>
</gene>
<feature type="transmembrane region" description="Helical" evidence="1">
    <location>
        <begin position="126"/>
        <end position="145"/>
    </location>
</feature>
<dbReference type="GeneID" id="301327354"/>
<organism evidence="2 3">
    <name type="scientific">Guptibacillus hwajinpoensis</name>
    <dbReference type="NCBI Taxonomy" id="208199"/>
    <lineage>
        <taxon>Bacteria</taxon>
        <taxon>Bacillati</taxon>
        <taxon>Bacillota</taxon>
        <taxon>Bacilli</taxon>
        <taxon>Bacillales</taxon>
        <taxon>Guptibacillaceae</taxon>
        <taxon>Guptibacillus</taxon>
    </lineage>
</organism>
<keyword evidence="1" id="KW-0472">Membrane</keyword>
<proteinExistence type="predicted"/>
<comment type="caution">
    <text evidence="2">The sequence shown here is derived from an EMBL/GenBank/DDBJ whole genome shotgun (WGS) entry which is preliminary data.</text>
</comment>
<sequence length="166" mass="19046">MDRKMTLDIIKSKGEVEKPEQPTKDEAIKLIEKASNGELSEYVFKQYFNYCGNAFTRALDSIEYLSSKNVSKDYMTMISDRMDKLNEQYLSAKDKESREANTKEFSELLNKAKLESDDQRNWITKLSYYSLTGIIIIAGVGIGMANKEVGKKVLEEGLNVFKDQRK</sequence>
<dbReference type="EMBL" id="JAUSWM010000001">
    <property type="protein sequence ID" value="MDQ0481064.1"/>
    <property type="molecule type" value="Genomic_DNA"/>
</dbReference>
<dbReference type="Proteomes" id="UP001226720">
    <property type="component" value="Unassembled WGS sequence"/>
</dbReference>
<keyword evidence="1" id="KW-0812">Transmembrane</keyword>
<accession>A0ABU0JVG8</accession>
<protein>
    <submittedName>
        <fullName evidence="2">Uncharacterized protein</fullName>
    </submittedName>
</protein>
<name>A0ABU0JVG8_9BACL</name>
<evidence type="ECO:0000256" key="1">
    <source>
        <dbReference type="SAM" id="Phobius"/>
    </source>
</evidence>
<keyword evidence="3" id="KW-1185">Reference proteome</keyword>